<accession>A0A0R1Q341</accession>
<dbReference type="EMBL" id="AZEG01000001">
    <property type="protein sequence ID" value="KRL39062.1"/>
    <property type="molecule type" value="Genomic_DNA"/>
</dbReference>
<dbReference type="Gene3D" id="3.10.450.40">
    <property type="match status" value="2"/>
</dbReference>
<proteinExistence type="predicted"/>
<reference evidence="2 3" key="1">
    <citation type="journal article" date="2015" name="Genome Announc.">
        <title>Expanding the biotechnology potential of lactobacilli through comparative genomics of 213 strains and associated genera.</title>
        <authorList>
            <person name="Sun Z."/>
            <person name="Harris H.M."/>
            <person name="McCann A."/>
            <person name="Guo C."/>
            <person name="Argimon S."/>
            <person name="Zhang W."/>
            <person name="Yang X."/>
            <person name="Jeffery I.B."/>
            <person name="Cooney J.C."/>
            <person name="Kagawa T.F."/>
            <person name="Liu W."/>
            <person name="Song Y."/>
            <person name="Salvetti E."/>
            <person name="Wrobel A."/>
            <person name="Rasinkangas P."/>
            <person name="Parkhill J."/>
            <person name="Rea M.C."/>
            <person name="O'Sullivan O."/>
            <person name="Ritari J."/>
            <person name="Douillard F.P."/>
            <person name="Paul Ross R."/>
            <person name="Yang R."/>
            <person name="Briner A.E."/>
            <person name="Felis G.E."/>
            <person name="de Vos W.M."/>
            <person name="Barrangou R."/>
            <person name="Klaenhammer T.R."/>
            <person name="Caufield P.W."/>
            <person name="Cui Y."/>
            <person name="Zhang H."/>
            <person name="O'Toole P.W."/>
        </authorList>
    </citation>
    <scope>NUCLEOTIDE SEQUENCE [LARGE SCALE GENOMIC DNA]</scope>
    <source>
        <strain evidence="2 3">DSM 19971</strain>
    </source>
</reference>
<feature type="domain" description="Cell wall elongation regulator TseB-like" evidence="1">
    <location>
        <begin position="31"/>
        <end position="74"/>
    </location>
</feature>
<dbReference type="InterPro" id="IPR041401">
    <property type="entry name" value="TseB-like_dom"/>
</dbReference>
<organism evidence="2 3">
    <name type="scientific">Liquorilactobacillus uvarum DSM 19971</name>
    <dbReference type="NCBI Taxonomy" id="1423812"/>
    <lineage>
        <taxon>Bacteria</taxon>
        <taxon>Bacillati</taxon>
        <taxon>Bacillota</taxon>
        <taxon>Bacilli</taxon>
        <taxon>Lactobacillales</taxon>
        <taxon>Lactobacillaceae</taxon>
        <taxon>Liquorilactobacillus</taxon>
    </lineage>
</organism>
<dbReference type="AlphaFoldDB" id="A0A0R1Q341"/>
<gene>
    <name evidence="2" type="ORF">FD20_GL000104</name>
</gene>
<comment type="caution">
    <text evidence="2">The sequence shown here is derived from an EMBL/GenBank/DDBJ whole genome shotgun (WGS) entry which is preliminary data.</text>
</comment>
<dbReference type="Proteomes" id="UP000051155">
    <property type="component" value="Unassembled WGS sequence"/>
</dbReference>
<evidence type="ECO:0000313" key="3">
    <source>
        <dbReference type="Proteomes" id="UP000051155"/>
    </source>
</evidence>
<name>A0A0R1Q341_9LACO</name>
<keyword evidence="3" id="KW-1185">Reference proteome</keyword>
<dbReference type="SUPFAM" id="SSF54403">
    <property type="entry name" value="Cystatin/monellin"/>
    <property type="match status" value="2"/>
</dbReference>
<dbReference type="STRING" id="1423812.FD20_GL000104"/>
<evidence type="ECO:0000259" key="1">
    <source>
        <dbReference type="Pfam" id="PF17881"/>
    </source>
</evidence>
<evidence type="ECO:0000313" key="2">
    <source>
        <dbReference type="EMBL" id="KRL39062.1"/>
    </source>
</evidence>
<dbReference type="PATRIC" id="fig|1423812.3.peg.106"/>
<sequence>MIVLATVIIVAFGAFVIYSQLTSPKREAKAEATKLAQKYAKLKTVKNFYWYNRQKTYFTIDGQNTNSQNIYVVIAQKGGQINIYSHDKGISGTKARSIVQKEHQPKKITKIAMGMWKKKPVWEITYLNKYNRLCYDLVSFKNGSMLKTIQNI</sequence>
<dbReference type="InterPro" id="IPR046350">
    <property type="entry name" value="Cystatin_sf"/>
</dbReference>
<dbReference type="Pfam" id="PF17881">
    <property type="entry name" value="TseB"/>
    <property type="match status" value="1"/>
</dbReference>
<protein>
    <recommendedName>
        <fullName evidence="1">Cell wall elongation regulator TseB-like domain-containing protein</fullName>
    </recommendedName>
</protein>